<protein>
    <submittedName>
        <fullName evidence="9">Ferric/cupric-chelate reductase</fullName>
    </submittedName>
</protein>
<keyword evidence="4 7" id="KW-1133">Transmembrane helix</keyword>
<dbReference type="Proteomes" id="UP000696485">
    <property type="component" value="Unassembled WGS sequence"/>
</dbReference>
<dbReference type="GO" id="GO:0005886">
    <property type="term" value="C:plasma membrane"/>
    <property type="evidence" value="ECO:0007669"/>
    <property type="project" value="TreeGrafter"/>
</dbReference>
<evidence type="ECO:0000256" key="1">
    <source>
        <dbReference type="ARBA" id="ARBA00004141"/>
    </source>
</evidence>
<feature type="transmembrane region" description="Helical" evidence="7">
    <location>
        <begin position="228"/>
        <end position="248"/>
    </location>
</feature>
<proteinExistence type="predicted"/>
<gene>
    <name evidence="9" type="primary">FRE1_2</name>
    <name evidence="9" type="ORF">BG006_008541</name>
</gene>
<organism evidence="9 10">
    <name type="scientific">Podila minutissima</name>
    <dbReference type="NCBI Taxonomy" id="64525"/>
    <lineage>
        <taxon>Eukaryota</taxon>
        <taxon>Fungi</taxon>
        <taxon>Fungi incertae sedis</taxon>
        <taxon>Mucoromycota</taxon>
        <taxon>Mortierellomycotina</taxon>
        <taxon>Mortierellomycetes</taxon>
        <taxon>Mortierellales</taxon>
        <taxon>Mortierellaceae</taxon>
        <taxon>Podila</taxon>
    </lineage>
</organism>
<accession>A0A9P5VJW7</accession>
<dbReference type="InterPro" id="IPR051410">
    <property type="entry name" value="Ferric/Cupric_Reductase"/>
</dbReference>
<feature type="transmembrane region" description="Helical" evidence="7">
    <location>
        <begin position="141"/>
        <end position="165"/>
    </location>
</feature>
<dbReference type="PANTHER" id="PTHR32361">
    <property type="entry name" value="FERRIC/CUPRIC REDUCTASE TRANSMEMBRANE COMPONENT"/>
    <property type="match status" value="1"/>
</dbReference>
<evidence type="ECO:0000256" key="5">
    <source>
        <dbReference type="ARBA" id="ARBA00023065"/>
    </source>
</evidence>
<feature type="transmembrane region" description="Helical" evidence="7">
    <location>
        <begin position="44"/>
        <end position="66"/>
    </location>
</feature>
<dbReference type="CDD" id="cd06186">
    <property type="entry name" value="NOX_Duox_like_FAD_NADP"/>
    <property type="match status" value="1"/>
</dbReference>
<dbReference type="SFLD" id="SFLDS00052">
    <property type="entry name" value="Ferric_Reductase_Domain"/>
    <property type="match status" value="1"/>
</dbReference>
<name>A0A9P5VJW7_9FUNG</name>
<dbReference type="AlphaFoldDB" id="A0A9P5VJW7"/>
<feature type="transmembrane region" description="Helical" evidence="7">
    <location>
        <begin position="581"/>
        <end position="601"/>
    </location>
</feature>
<comment type="subcellular location">
    <subcellularLocation>
        <location evidence="1">Membrane</location>
        <topology evidence="1">Multi-pass membrane protein</topology>
    </subcellularLocation>
</comment>
<dbReference type="GO" id="GO:0006826">
    <property type="term" value="P:iron ion transport"/>
    <property type="evidence" value="ECO:0007669"/>
    <property type="project" value="TreeGrafter"/>
</dbReference>
<feature type="domain" description="FAD-binding FR-type" evidence="8">
    <location>
        <begin position="293"/>
        <end position="414"/>
    </location>
</feature>
<keyword evidence="3 7" id="KW-0812">Transmembrane</keyword>
<dbReference type="PANTHER" id="PTHR32361:SF28">
    <property type="entry name" value="FRP1P"/>
    <property type="match status" value="1"/>
</dbReference>
<feature type="transmembrane region" description="Helical" evidence="7">
    <location>
        <begin position="5"/>
        <end position="22"/>
    </location>
</feature>
<reference evidence="9" key="1">
    <citation type="journal article" date="2020" name="Fungal Divers.">
        <title>Resolving the Mortierellaceae phylogeny through synthesis of multi-gene phylogenetics and phylogenomics.</title>
        <authorList>
            <person name="Vandepol N."/>
            <person name="Liber J."/>
            <person name="Desiro A."/>
            <person name="Na H."/>
            <person name="Kennedy M."/>
            <person name="Barry K."/>
            <person name="Grigoriev I.V."/>
            <person name="Miller A.N."/>
            <person name="O'Donnell K."/>
            <person name="Stajich J.E."/>
            <person name="Bonito G."/>
        </authorList>
    </citation>
    <scope>NUCLEOTIDE SEQUENCE</scope>
    <source>
        <strain evidence="9">NVP1</strain>
    </source>
</reference>
<dbReference type="PROSITE" id="PS51384">
    <property type="entry name" value="FAD_FR"/>
    <property type="match status" value="1"/>
</dbReference>
<dbReference type="InterPro" id="IPR013130">
    <property type="entry name" value="Fe3_Rdtase_TM_dom"/>
</dbReference>
<dbReference type="GO" id="GO:0015677">
    <property type="term" value="P:copper ion import"/>
    <property type="evidence" value="ECO:0007669"/>
    <property type="project" value="TreeGrafter"/>
</dbReference>
<comment type="caution">
    <text evidence="9">The sequence shown here is derived from an EMBL/GenBank/DDBJ whole genome shotgun (WGS) entry which is preliminary data.</text>
</comment>
<dbReference type="SFLD" id="SFLDG01168">
    <property type="entry name" value="Ferric_reductase_subgroup_(FRE"/>
    <property type="match status" value="1"/>
</dbReference>
<keyword evidence="10" id="KW-1185">Reference proteome</keyword>
<evidence type="ECO:0000256" key="6">
    <source>
        <dbReference type="ARBA" id="ARBA00023136"/>
    </source>
</evidence>
<feature type="transmembrane region" description="Helical" evidence="7">
    <location>
        <begin position="186"/>
        <end position="208"/>
    </location>
</feature>
<evidence type="ECO:0000256" key="4">
    <source>
        <dbReference type="ARBA" id="ARBA00022989"/>
    </source>
</evidence>
<dbReference type="Pfam" id="PF01794">
    <property type="entry name" value="Ferric_reduct"/>
    <property type="match status" value="1"/>
</dbReference>
<keyword evidence="6 7" id="KW-0472">Membrane</keyword>
<evidence type="ECO:0000256" key="2">
    <source>
        <dbReference type="ARBA" id="ARBA00022448"/>
    </source>
</evidence>
<dbReference type="Gene3D" id="3.40.50.80">
    <property type="entry name" value="Nucleotide-binding domain of ferredoxin-NADP reductase (FNR) module"/>
    <property type="match status" value="1"/>
</dbReference>
<feature type="transmembrane region" description="Helical" evidence="7">
    <location>
        <begin position="637"/>
        <end position="655"/>
    </location>
</feature>
<dbReference type="GO" id="GO:0000293">
    <property type="term" value="F:ferric-chelate reductase activity"/>
    <property type="evidence" value="ECO:0007669"/>
    <property type="project" value="TreeGrafter"/>
</dbReference>
<evidence type="ECO:0000313" key="10">
    <source>
        <dbReference type="Proteomes" id="UP000696485"/>
    </source>
</evidence>
<feature type="transmembrane region" description="Helical" evidence="7">
    <location>
        <begin position="255"/>
        <end position="275"/>
    </location>
</feature>
<feature type="transmembrane region" description="Helical" evidence="7">
    <location>
        <begin position="103"/>
        <end position="121"/>
    </location>
</feature>
<evidence type="ECO:0000259" key="8">
    <source>
        <dbReference type="PROSITE" id="PS51384"/>
    </source>
</evidence>
<evidence type="ECO:0000256" key="7">
    <source>
        <dbReference type="SAM" id="Phobius"/>
    </source>
</evidence>
<dbReference type="GO" id="GO:0006879">
    <property type="term" value="P:intracellular iron ion homeostasis"/>
    <property type="evidence" value="ECO:0007669"/>
    <property type="project" value="TreeGrafter"/>
</dbReference>
<dbReference type="EMBL" id="JAAAUY010000583">
    <property type="protein sequence ID" value="KAF9328247.1"/>
    <property type="molecule type" value="Genomic_DNA"/>
</dbReference>
<keyword evidence="2" id="KW-0813">Transport</keyword>
<sequence length="754" mass="85454">MANLVAIISLLGMLVMTGWWLADYETLWGKTEFGDFYFFAIRDYYFLGLCVLPSILSHLVTIWGHYYRADAIFQESITRVSSADKKQKVSIWERKDSYFGCTVKYYVLVFIATGVNLAWFGQPMQGLAHELAEGEPFWPEFLGSVGYGSGYAAMGACGMILFLVLRRSMLHAVGFTYAELLPLHRWMGVAIIFWSVIHTIGYMGHLILDGLVSENINFDGETRGPQNILGFVALAGLLLLGLFSIPYMRRRFYTMFMYVHRYGTIVTLAGTLMHYPYFMTWYYVIPSVCLFMADRFVPRIIQAFTLAPEVMCTFDKDSDILTMVIVSSNKTEPLKPYYPGDYVNLEVVAAGKLYHPFTIASYWAEDPYSMTLYIRTFEGKDSWTHTVAKMCGNEGKVVTIPCNIDGVFGDRNHDYLGAHEIVFFAAGAAITTFMPLIKAMAAQIEVDGKSAIRGHLICTFRFESELYAYGEFMHRVTHDRRFTSWLRTEIYVTRDNRIPLDHVFVPAIDSKKTENVSTSSSDSDNTSIDTVKLPASNVVAFHQDLGSVSDIDTSRYADKSIPTFLAADSGSASTLHARRDMFLTAFMLIVPAVVFIAARHVPWEGTWDGKWRWCITTEIYDQNMTNKCMWNYTMTPGLVHIIAGCFWGYLGLWYARRRHAGRDGSKVKVQERSAHMREVLESQVQVVDGSIHFVKGRLDAAKAVEALVAAEVGMDKEKTTAVFVGGPDSFLDAIEKEHRRAKWTVDFHRETWSP</sequence>
<dbReference type="InterPro" id="IPR017927">
    <property type="entry name" value="FAD-bd_FR_type"/>
</dbReference>
<evidence type="ECO:0000313" key="9">
    <source>
        <dbReference type="EMBL" id="KAF9328247.1"/>
    </source>
</evidence>
<dbReference type="InterPro" id="IPR039261">
    <property type="entry name" value="FNR_nucleotide-bd"/>
</dbReference>
<keyword evidence="5" id="KW-0406">Ion transport</keyword>
<evidence type="ECO:0000256" key="3">
    <source>
        <dbReference type="ARBA" id="ARBA00022692"/>
    </source>
</evidence>